<accession>A0A3M7THQ5</accession>
<comment type="caution">
    <text evidence="3">The sequence shown here is derived from an EMBL/GenBank/DDBJ whole genome shotgun (WGS) entry which is preliminary data.</text>
</comment>
<proteinExistence type="predicted"/>
<dbReference type="RefSeq" id="WP_122636588.1">
    <property type="nucleotide sequence ID" value="NZ_QWIU01000002.1"/>
</dbReference>
<evidence type="ECO:0000313" key="4">
    <source>
        <dbReference type="Proteomes" id="UP000278775"/>
    </source>
</evidence>
<keyword evidence="1" id="KW-0732">Signal</keyword>
<dbReference type="PROSITE" id="PS50215">
    <property type="entry name" value="ADAM_MEPRO"/>
    <property type="match status" value="1"/>
</dbReference>
<evidence type="ECO:0000313" key="3">
    <source>
        <dbReference type="EMBL" id="RNA62526.1"/>
    </source>
</evidence>
<dbReference type="InterPro" id="IPR026444">
    <property type="entry name" value="Secre_tail"/>
</dbReference>
<dbReference type="PANTHER" id="PTHR11905:SF159">
    <property type="entry name" value="ADAM METALLOPROTEASE"/>
    <property type="match status" value="1"/>
</dbReference>
<dbReference type="InterPro" id="IPR001590">
    <property type="entry name" value="Peptidase_M12B"/>
</dbReference>
<evidence type="ECO:0000259" key="2">
    <source>
        <dbReference type="PROSITE" id="PS50215"/>
    </source>
</evidence>
<dbReference type="GO" id="GO:0006509">
    <property type="term" value="P:membrane protein ectodomain proteolysis"/>
    <property type="evidence" value="ECO:0007669"/>
    <property type="project" value="TreeGrafter"/>
</dbReference>
<dbReference type="Proteomes" id="UP000278775">
    <property type="component" value="Unassembled WGS sequence"/>
</dbReference>
<dbReference type="OrthoDB" id="1182309at2"/>
<dbReference type="Gene3D" id="3.40.390.10">
    <property type="entry name" value="Collagenase (Catalytic Domain)"/>
    <property type="match status" value="1"/>
</dbReference>
<name>A0A3M7THQ5_9FLAO</name>
<dbReference type="PANTHER" id="PTHR11905">
    <property type="entry name" value="ADAM A DISINTEGRIN AND METALLOPROTEASE DOMAIN"/>
    <property type="match status" value="1"/>
</dbReference>
<dbReference type="Pfam" id="PF13688">
    <property type="entry name" value="Reprolysin_5"/>
    <property type="match status" value="1"/>
</dbReference>
<sequence length="627" mass="69060">MTKKILIFSVFLCSVWGFSQQLKPVAQKVSNYHREKKTFQKFELFEVDNTSKKLAEYKKTATDISVLKLKKEELKKLVHEKPEFLEVSFPFRGDQKITVELYRNQIFTNDFKVTTGKGEAINYTPGVYYQGIVKGDNESIVGFSFFDDDVVAIASTPHLGNLVVGKVKDAEDFVSYSESTLTGKNPNICGANDLKENQAQKISYDPQAKDMAGRASNNCVRIFYELTYRTYQNNNYNTTTATNWMTAIHNNVVTLYNNDAISVSMSGVHVWSNQDPYYGNLDNFRNQRTSFNGDLAHLVDMGSAGVAYLNGLCSNVKYGYSGVFKNYSNVPTYSWTVGVVTHEIGHNLGSPHTHDCSWNGNNTAIDACGSYAGYGGGCNASIPSGGGTIMSYCHMSQAGINFSNGFGNQPGTLIRNTIASKQCLGSGCTTTTPPTGGGGGEEGGACTGTVSSMGIGNITHNSADVYFNGTGSNTWKYRLITLDGIIIKDGTTSSLQFNISNLQSGTYYKLFITPECKNEYQKSQVFLTCYSYGYSQGMQMDMKNNDIKSQGNNVKIYPNPAKDVIVISSMERLKSYKIYDESGRLVLSSSVLNGNNIKVDLSSINTGSYIISIETERETINEKLIKR</sequence>
<dbReference type="Pfam" id="PF18962">
    <property type="entry name" value="Por_Secre_tail"/>
    <property type="match status" value="1"/>
</dbReference>
<evidence type="ECO:0000256" key="1">
    <source>
        <dbReference type="ARBA" id="ARBA00022729"/>
    </source>
</evidence>
<feature type="domain" description="Peptidase M12B" evidence="2">
    <location>
        <begin position="218"/>
        <end position="397"/>
    </location>
</feature>
<dbReference type="InterPro" id="IPR024079">
    <property type="entry name" value="MetalloPept_cat_dom_sf"/>
</dbReference>
<dbReference type="AlphaFoldDB" id="A0A3M7THQ5"/>
<reference evidence="3 4" key="1">
    <citation type="submission" date="2018-08" db="EMBL/GenBank/DDBJ databases">
        <title>Chryseobacterium nematophagum: a novel matrix digesting pathogen of nematodes.</title>
        <authorList>
            <person name="Page A."/>
            <person name="Roberts M."/>
            <person name="Felix M.-A."/>
            <person name="Weir W."/>
        </authorList>
    </citation>
    <scope>NUCLEOTIDE SEQUENCE [LARGE SCALE GENOMIC DNA]</scope>
    <source>
        <strain evidence="3 4">JUb129</strain>
    </source>
</reference>
<gene>
    <name evidence="3" type="ORF">D1631_11570</name>
</gene>
<dbReference type="SUPFAM" id="SSF55486">
    <property type="entry name" value="Metalloproteases ('zincins'), catalytic domain"/>
    <property type="match status" value="1"/>
</dbReference>
<dbReference type="NCBIfam" id="TIGR04183">
    <property type="entry name" value="Por_Secre_tail"/>
    <property type="match status" value="1"/>
</dbReference>
<protein>
    <submittedName>
        <fullName evidence="3">T9SS C-terminal target domain-containing protein</fullName>
    </submittedName>
</protein>
<dbReference type="EMBL" id="QWIU01000002">
    <property type="protein sequence ID" value="RNA62526.1"/>
    <property type="molecule type" value="Genomic_DNA"/>
</dbReference>
<dbReference type="GO" id="GO:0004222">
    <property type="term" value="F:metalloendopeptidase activity"/>
    <property type="evidence" value="ECO:0007669"/>
    <property type="project" value="InterPro"/>
</dbReference>
<organism evidence="3 4">
    <name type="scientific">Chryseobacterium nematophagum</name>
    <dbReference type="NCBI Taxonomy" id="2305228"/>
    <lineage>
        <taxon>Bacteria</taxon>
        <taxon>Pseudomonadati</taxon>
        <taxon>Bacteroidota</taxon>
        <taxon>Flavobacteriia</taxon>
        <taxon>Flavobacteriales</taxon>
        <taxon>Weeksellaceae</taxon>
        <taxon>Chryseobacterium group</taxon>
        <taxon>Chryseobacterium</taxon>
    </lineage>
</organism>